<dbReference type="Gene3D" id="3.40.1620.10">
    <property type="entry name" value="YefM-like domain"/>
    <property type="match status" value="1"/>
</dbReference>
<dbReference type="Proteomes" id="UP000192477">
    <property type="component" value="Unassembled WGS sequence"/>
</dbReference>
<organism evidence="3 4">
    <name type="scientific">Enterococcus villorum</name>
    <dbReference type="NCBI Taxonomy" id="112904"/>
    <lineage>
        <taxon>Bacteria</taxon>
        <taxon>Bacillati</taxon>
        <taxon>Bacillota</taxon>
        <taxon>Bacilli</taxon>
        <taxon>Lactobacillales</taxon>
        <taxon>Enterococcaceae</taxon>
        <taxon>Enterococcus</taxon>
    </lineage>
</organism>
<gene>
    <name evidence="3" type="ORF">BH747_03715</name>
</gene>
<evidence type="ECO:0000256" key="2">
    <source>
        <dbReference type="RuleBase" id="RU362080"/>
    </source>
</evidence>
<accession>A0A1V8YFM7</accession>
<name>A0A1V8YFM7_9ENTE</name>
<dbReference type="RefSeq" id="WP_081182683.1">
    <property type="nucleotide sequence ID" value="NZ_MJEA01000002.1"/>
</dbReference>
<comment type="caution">
    <text evidence="3">The sequence shown here is derived from an EMBL/GenBank/DDBJ whole genome shotgun (WGS) entry which is preliminary data.</text>
</comment>
<dbReference type="SUPFAM" id="SSF143120">
    <property type="entry name" value="YefM-like"/>
    <property type="match status" value="1"/>
</dbReference>
<comment type="function">
    <text evidence="2">Antitoxin component of a type II toxin-antitoxin (TA) system.</text>
</comment>
<dbReference type="EMBL" id="MJEA01000002">
    <property type="protein sequence ID" value="OQO71116.1"/>
    <property type="molecule type" value="Genomic_DNA"/>
</dbReference>
<dbReference type="InterPro" id="IPR036165">
    <property type="entry name" value="YefM-like_sf"/>
</dbReference>
<dbReference type="InterPro" id="IPR006442">
    <property type="entry name" value="Antitoxin_Phd/YefM"/>
</dbReference>
<evidence type="ECO:0000313" key="3">
    <source>
        <dbReference type="EMBL" id="OQO71116.1"/>
    </source>
</evidence>
<evidence type="ECO:0000256" key="1">
    <source>
        <dbReference type="ARBA" id="ARBA00009981"/>
    </source>
</evidence>
<comment type="similarity">
    <text evidence="1 2">Belongs to the phD/YefM antitoxin family.</text>
</comment>
<proteinExistence type="inferred from homology"/>
<dbReference type="Pfam" id="PF02604">
    <property type="entry name" value="PhdYeFM_antitox"/>
    <property type="match status" value="1"/>
</dbReference>
<evidence type="ECO:0000313" key="4">
    <source>
        <dbReference type="Proteomes" id="UP000192477"/>
    </source>
</evidence>
<sequence>MEIITLTNARNNFYELIKHVVSNNQPVEIISAKNENESVVMISKSNWKAIQETLYLQNTGVLDQIKRHENEDTEELNEIDWDSL</sequence>
<reference evidence="3 4" key="1">
    <citation type="journal article" date="2017" name="BMC Microbiol.">
        <title>Comparative genomics of Enterococcus spp. isolated from bovine feces.</title>
        <authorList>
            <person name="Beukers A.G."/>
            <person name="Zaheer R."/>
            <person name="Goji N."/>
            <person name="Amoako K.K."/>
            <person name="Chaves A.V."/>
            <person name="Ward M.P."/>
            <person name="McAllister T.A."/>
        </authorList>
    </citation>
    <scope>NUCLEOTIDE SEQUENCE [LARGE SCALE GENOMIC DNA]</scope>
    <source>
        <strain evidence="3 4">F1129D 143</strain>
    </source>
</reference>
<protein>
    <recommendedName>
        <fullName evidence="2">Antitoxin</fullName>
    </recommendedName>
</protein>
<dbReference type="OrthoDB" id="2427986at2"/>
<dbReference type="AlphaFoldDB" id="A0A1V8YFM7"/>
<dbReference type="NCBIfam" id="TIGR01552">
    <property type="entry name" value="phd_fam"/>
    <property type="match status" value="1"/>
</dbReference>
<dbReference type="STRING" id="112904.BH747_03715"/>